<feature type="region of interest" description="Disordered" evidence="1">
    <location>
        <begin position="270"/>
        <end position="293"/>
    </location>
</feature>
<proteinExistence type="predicted"/>
<gene>
    <name evidence="2" type="ORF">ECPE_LOCUS17849</name>
</gene>
<dbReference type="EMBL" id="UZAN01072141">
    <property type="protein sequence ID" value="VDP95169.1"/>
    <property type="molecule type" value="Genomic_DNA"/>
</dbReference>
<accession>A0A183BF64</accession>
<evidence type="ECO:0000313" key="3">
    <source>
        <dbReference type="Proteomes" id="UP000272942"/>
    </source>
</evidence>
<evidence type="ECO:0000313" key="2">
    <source>
        <dbReference type="EMBL" id="VDP95169.1"/>
    </source>
</evidence>
<dbReference type="AlphaFoldDB" id="A0A183BF64"/>
<reference evidence="2 3" key="2">
    <citation type="submission" date="2018-11" db="EMBL/GenBank/DDBJ databases">
        <authorList>
            <consortium name="Pathogen Informatics"/>
        </authorList>
    </citation>
    <scope>NUCLEOTIDE SEQUENCE [LARGE SCALE GENOMIC DNA]</scope>
    <source>
        <strain evidence="2 3">Egypt</strain>
    </source>
</reference>
<organism evidence="4">
    <name type="scientific">Echinostoma caproni</name>
    <dbReference type="NCBI Taxonomy" id="27848"/>
    <lineage>
        <taxon>Eukaryota</taxon>
        <taxon>Metazoa</taxon>
        <taxon>Spiralia</taxon>
        <taxon>Lophotrochozoa</taxon>
        <taxon>Platyhelminthes</taxon>
        <taxon>Trematoda</taxon>
        <taxon>Digenea</taxon>
        <taxon>Plagiorchiida</taxon>
        <taxon>Echinostomata</taxon>
        <taxon>Echinostomatoidea</taxon>
        <taxon>Echinostomatidae</taxon>
        <taxon>Echinostoma</taxon>
    </lineage>
</organism>
<reference evidence="4" key="1">
    <citation type="submission" date="2016-06" db="UniProtKB">
        <authorList>
            <consortium name="WormBaseParasite"/>
        </authorList>
    </citation>
    <scope>IDENTIFICATION</scope>
</reference>
<protein>
    <submittedName>
        <fullName evidence="4">BRCA2-interacting transcriptional repressor EMSY</fullName>
    </submittedName>
</protein>
<dbReference type="Proteomes" id="UP000272942">
    <property type="component" value="Unassembled WGS sequence"/>
</dbReference>
<dbReference type="WBParaSite" id="ECPE_0001789401-mRNA-1">
    <property type="protein sequence ID" value="ECPE_0001789401-mRNA-1"/>
    <property type="gene ID" value="ECPE_0001789401"/>
</dbReference>
<evidence type="ECO:0000313" key="4">
    <source>
        <dbReference type="WBParaSite" id="ECPE_0001789401-mRNA-1"/>
    </source>
</evidence>
<sequence>MERLHSENLSPTRREVKSLFFSVCKQKEKRINRRVGRALVSTPPKEFWTLKWPVATTSPVTRPEPTITNGKFCREMDRRHVQDVLRLAGMSPATSTVKCHRVGLWKREKALHPRPLMVTFGSTPASNVLLTRALDGETITQEAITINPDNGTLGYRLPSPTVTRSTGTAVCKPEVKLHGIGELHKIKVTAGIQEHVSSVSSATKPVEKPKASPLGESTTKLRSVLQRTGPQAKKVPKAKKTQVAPKSIAPDLATEVIKQKSTNVDKEITAPAREQHLERKTGPLETPERSAGSRSWATVVVKTLRRKSAVVNGSSSGPVDLEDLVSPVLGLRITNIGQAKGGL</sequence>
<feature type="region of interest" description="Disordered" evidence="1">
    <location>
        <begin position="226"/>
        <end position="245"/>
    </location>
</feature>
<feature type="compositionally biased region" description="Basic and acidic residues" evidence="1">
    <location>
        <begin position="270"/>
        <end position="288"/>
    </location>
</feature>
<keyword evidence="3" id="KW-1185">Reference proteome</keyword>
<name>A0A183BF64_9TREM</name>
<evidence type="ECO:0000256" key="1">
    <source>
        <dbReference type="SAM" id="MobiDB-lite"/>
    </source>
</evidence>